<feature type="transmembrane region" description="Helical" evidence="7">
    <location>
        <begin position="53"/>
        <end position="70"/>
    </location>
</feature>
<evidence type="ECO:0000256" key="6">
    <source>
        <dbReference type="ARBA" id="ARBA00023136"/>
    </source>
</evidence>
<feature type="transmembrane region" description="Helical" evidence="7">
    <location>
        <begin position="140"/>
        <end position="162"/>
    </location>
</feature>
<feature type="transmembrane region" description="Helical" evidence="7">
    <location>
        <begin position="254"/>
        <end position="274"/>
    </location>
</feature>
<evidence type="ECO:0000313" key="10">
    <source>
        <dbReference type="Proteomes" id="UP000672602"/>
    </source>
</evidence>
<feature type="transmembrane region" description="Helical" evidence="7">
    <location>
        <begin position="375"/>
        <end position="394"/>
    </location>
</feature>
<keyword evidence="6 7" id="KW-0472">Membrane</keyword>
<keyword evidence="4 7" id="KW-0812">Transmembrane</keyword>
<evidence type="ECO:0000259" key="8">
    <source>
        <dbReference type="PROSITE" id="PS50850"/>
    </source>
</evidence>
<protein>
    <submittedName>
        <fullName evidence="9">MFS transporter</fullName>
    </submittedName>
</protein>
<evidence type="ECO:0000256" key="1">
    <source>
        <dbReference type="ARBA" id="ARBA00004651"/>
    </source>
</evidence>
<keyword evidence="5 7" id="KW-1133">Transmembrane helix</keyword>
<reference evidence="9" key="1">
    <citation type="submission" date="2021-04" db="EMBL/GenBank/DDBJ databases">
        <authorList>
            <person name="Zhang D.-C."/>
        </authorList>
    </citation>
    <scope>NUCLEOTIDE SEQUENCE</scope>
    <source>
        <strain evidence="9">CGMCC 1.15697</strain>
    </source>
</reference>
<dbReference type="InterPro" id="IPR036259">
    <property type="entry name" value="MFS_trans_sf"/>
</dbReference>
<feature type="transmembrane region" description="Helical" evidence="7">
    <location>
        <begin position="106"/>
        <end position="128"/>
    </location>
</feature>
<dbReference type="Pfam" id="PF07690">
    <property type="entry name" value="MFS_1"/>
    <property type="match status" value="1"/>
</dbReference>
<dbReference type="InterPro" id="IPR050171">
    <property type="entry name" value="MFS_Transporters"/>
</dbReference>
<dbReference type="SUPFAM" id="SSF103473">
    <property type="entry name" value="MFS general substrate transporter"/>
    <property type="match status" value="1"/>
</dbReference>
<dbReference type="InterPro" id="IPR011701">
    <property type="entry name" value="MFS"/>
</dbReference>
<dbReference type="PANTHER" id="PTHR23517:SF2">
    <property type="entry name" value="MULTIDRUG RESISTANCE PROTEIN MDTH"/>
    <property type="match status" value="1"/>
</dbReference>
<dbReference type="AlphaFoldDB" id="A0A8J7SI14"/>
<evidence type="ECO:0000256" key="3">
    <source>
        <dbReference type="ARBA" id="ARBA00022475"/>
    </source>
</evidence>
<organism evidence="9 10">
    <name type="scientific">Marivibrio halodurans</name>
    <dbReference type="NCBI Taxonomy" id="2039722"/>
    <lineage>
        <taxon>Bacteria</taxon>
        <taxon>Pseudomonadati</taxon>
        <taxon>Pseudomonadota</taxon>
        <taxon>Alphaproteobacteria</taxon>
        <taxon>Rhodospirillales</taxon>
        <taxon>Rhodospirillaceae</taxon>
        <taxon>Marivibrio</taxon>
    </lineage>
</organism>
<feature type="domain" description="Major facilitator superfamily (MFS) profile" evidence="8">
    <location>
        <begin position="15"/>
        <end position="399"/>
    </location>
</feature>
<feature type="transmembrane region" description="Helical" evidence="7">
    <location>
        <begin position="311"/>
        <end position="331"/>
    </location>
</feature>
<dbReference type="PROSITE" id="PS50850">
    <property type="entry name" value="MFS"/>
    <property type="match status" value="1"/>
</dbReference>
<dbReference type="Gene3D" id="1.20.1250.20">
    <property type="entry name" value="MFS general substrate transporter like domains"/>
    <property type="match status" value="2"/>
</dbReference>
<evidence type="ECO:0000256" key="2">
    <source>
        <dbReference type="ARBA" id="ARBA00022448"/>
    </source>
</evidence>
<dbReference type="PANTHER" id="PTHR23517">
    <property type="entry name" value="RESISTANCE PROTEIN MDTM, PUTATIVE-RELATED-RELATED"/>
    <property type="match status" value="1"/>
</dbReference>
<gene>
    <name evidence="9" type="ORF">KAJ83_07220</name>
</gene>
<accession>A0A8J7SI14</accession>
<feature type="transmembrane region" description="Helical" evidence="7">
    <location>
        <begin position="343"/>
        <end position="363"/>
    </location>
</feature>
<dbReference type="RefSeq" id="WP_210681386.1">
    <property type="nucleotide sequence ID" value="NZ_JAGMWN010000003.1"/>
</dbReference>
<feature type="transmembrane region" description="Helical" evidence="7">
    <location>
        <begin position="82"/>
        <end position="100"/>
    </location>
</feature>
<feature type="transmembrane region" description="Helical" evidence="7">
    <location>
        <begin position="168"/>
        <end position="189"/>
    </location>
</feature>
<comment type="subcellular location">
    <subcellularLocation>
        <location evidence="1">Cell membrane</location>
        <topology evidence="1">Multi-pass membrane protein</topology>
    </subcellularLocation>
</comment>
<keyword evidence="3" id="KW-1003">Cell membrane</keyword>
<feature type="transmembrane region" description="Helical" evidence="7">
    <location>
        <begin position="214"/>
        <end position="234"/>
    </location>
</feature>
<feature type="transmembrane region" description="Helical" evidence="7">
    <location>
        <begin position="286"/>
        <end position="305"/>
    </location>
</feature>
<evidence type="ECO:0000256" key="5">
    <source>
        <dbReference type="ARBA" id="ARBA00022989"/>
    </source>
</evidence>
<sequence>MTGPASEARGSGRLALGFSAVGHFLFHYFAAMYFTIVLAIAKDWTASDYETLIALWTPASALIGLAALPAGRLADMWSAPGMLAIMFLGMGVATAAAGFAPDTVMLGVMLAAIGLFGAIYHPVGIPWLIKTSAGATGQKLAVNGIFGGLGAAAAGALTGVLIDLVGWRMAFMVPGTLCVVVGIALVWCIMRGRVVDGTAAAGEAVGGRDGRGRLAAFLALLFPMFAIGLIYNTTQTAMPKLFEENMLGWLGGDISRIGFAVGAVYTAGALMQLVGGRLADRYSLKLVYFLGWLLMAPLLLAMALFGEGALFLAAIGLVVVNTSALPAENMMLARFAPAKHQGLAFGIKFVLAFGAGPIGVLLIKYGREMTGDFSALLTGLAGLAAVAVLVVLLLPRDARARDAAAAGAPAE</sequence>
<evidence type="ECO:0000313" key="9">
    <source>
        <dbReference type="EMBL" id="MBP5856793.1"/>
    </source>
</evidence>
<dbReference type="Proteomes" id="UP000672602">
    <property type="component" value="Unassembled WGS sequence"/>
</dbReference>
<keyword evidence="10" id="KW-1185">Reference proteome</keyword>
<dbReference type="InterPro" id="IPR020846">
    <property type="entry name" value="MFS_dom"/>
</dbReference>
<feature type="transmembrane region" description="Helical" evidence="7">
    <location>
        <begin position="21"/>
        <end position="41"/>
    </location>
</feature>
<name>A0A8J7SI14_9PROT</name>
<evidence type="ECO:0000256" key="7">
    <source>
        <dbReference type="SAM" id="Phobius"/>
    </source>
</evidence>
<dbReference type="EMBL" id="JAGMWN010000003">
    <property type="protein sequence ID" value="MBP5856793.1"/>
    <property type="molecule type" value="Genomic_DNA"/>
</dbReference>
<dbReference type="GO" id="GO:0005886">
    <property type="term" value="C:plasma membrane"/>
    <property type="evidence" value="ECO:0007669"/>
    <property type="project" value="UniProtKB-SubCell"/>
</dbReference>
<dbReference type="GO" id="GO:0022857">
    <property type="term" value="F:transmembrane transporter activity"/>
    <property type="evidence" value="ECO:0007669"/>
    <property type="project" value="InterPro"/>
</dbReference>
<keyword evidence="2" id="KW-0813">Transport</keyword>
<comment type="caution">
    <text evidence="9">The sequence shown here is derived from an EMBL/GenBank/DDBJ whole genome shotgun (WGS) entry which is preliminary data.</text>
</comment>
<evidence type="ECO:0000256" key="4">
    <source>
        <dbReference type="ARBA" id="ARBA00022692"/>
    </source>
</evidence>
<proteinExistence type="predicted"/>